<protein>
    <submittedName>
        <fullName evidence="2">Alpha/beta hydrolase</fullName>
    </submittedName>
</protein>
<dbReference type="Pfam" id="PF00561">
    <property type="entry name" value="Abhydrolase_1"/>
    <property type="match status" value="1"/>
</dbReference>
<dbReference type="InterPro" id="IPR050266">
    <property type="entry name" value="AB_hydrolase_sf"/>
</dbReference>
<feature type="domain" description="AB hydrolase-1" evidence="1">
    <location>
        <begin position="57"/>
        <end position="295"/>
    </location>
</feature>
<dbReference type="OrthoDB" id="5853561at2"/>
<comment type="caution">
    <text evidence="2">The sequence shown here is derived from an EMBL/GenBank/DDBJ whole genome shotgun (WGS) entry which is preliminary data.</text>
</comment>
<dbReference type="InterPro" id="IPR000073">
    <property type="entry name" value="AB_hydrolase_1"/>
</dbReference>
<accession>A0A4Y9SBZ7</accession>
<dbReference type="RefSeq" id="WP_135207264.1">
    <property type="nucleotide sequence ID" value="NZ_SPVF01000139.1"/>
</dbReference>
<reference evidence="2 3" key="1">
    <citation type="submission" date="2019-03" db="EMBL/GenBank/DDBJ databases">
        <title>Draft Genome Sequence of Massilia arenosa sp. nov., a Novel Massilia Species Isolated from a Sandy-loam Maize Soil.</title>
        <authorList>
            <person name="Raths R."/>
            <person name="Peta V."/>
            <person name="Bucking H."/>
        </authorList>
    </citation>
    <scope>NUCLEOTIDE SEQUENCE [LARGE SCALE GENOMIC DNA]</scope>
    <source>
        <strain evidence="2 3">MC02</strain>
    </source>
</reference>
<dbReference type="EMBL" id="SPVF01000139">
    <property type="protein sequence ID" value="TFW19959.1"/>
    <property type="molecule type" value="Genomic_DNA"/>
</dbReference>
<dbReference type="PRINTS" id="PR00111">
    <property type="entry name" value="ABHYDROLASE"/>
</dbReference>
<organism evidence="2 3">
    <name type="scientific">Zemynaea arenosa</name>
    <dbReference type="NCBI Taxonomy" id="2561931"/>
    <lineage>
        <taxon>Bacteria</taxon>
        <taxon>Pseudomonadati</taxon>
        <taxon>Pseudomonadota</taxon>
        <taxon>Betaproteobacteria</taxon>
        <taxon>Burkholderiales</taxon>
        <taxon>Oxalobacteraceae</taxon>
        <taxon>Telluria group</taxon>
        <taxon>Zemynaea</taxon>
    </lineage>
</organism>
<dbReference type="Gene3D" id="3.40.50.1820">
    <property type="entry name" value="alpha/beta hydrolase"/>
    <property type="match status" value="1"/>
</dbReference>
<dbReference type="Proteomes" id="UP000298438">
    <property type="component" value="Unassembled WGS sequence"/>
</dbReference>
<name>A0A4Y9SBZ7_9BURK</name>
<dbReference type="GO" id="GO:0016787">
    <property type="term" value="F:hydrolase activity"/>
    <property type="evidence" value="ECO:0007669"/>
    <property type="project" value="UniProtKB-KW"/>
</dbReference>
<keyword evidence="2" id="KW-0378">Hydrolase</keyword>
<dbReference type="PANTHER" id="PTHR43798">
    <property type="entry name" value="MONOACYLGLYCEROL LIPASE"/>
    <property type="match status" value="1"/>
</dbReference>
<gene>
    <name evidence="2" type="ORF">E4L96_10990</name>
</gene>
<dbReference type="SUPFAM" id="SSF53474">
    <property type="entry name" value="alpha/beta-Hydrolases"/>
    <property type="match status" value="1"/>
</dbReference>
<keyword evidence="3" id="KW-1185">Reference proteome</keyword>
<evidence type="ECO:0000313" key="2">
    <source>
        <dbReference type="EMBL" id="TFW19959.1"/>
    </source>
</evidence>
<evidence type="ECO:0000259" key="1">
    <source>
        <dbReference type="Pfam" id="PF00561"/>
    </source>
</evidence>
<dbReference type="AlphaFoldDB" id="A0A4Y9SBZ7"/>
<dbReference type="InterPro" id="IPR029058">
    <property type="entry name" value="AB_hydrolase_fold"/>
</dbReference>
<sequence length="320" mass="33734">MTIILILLAVLALVVAALVQFTRATARKVEAVVPPLGRIIDVAGTRLHVHEEGEGQPLLLVHGLGGQVRNFSHSLTAQLRNRYRVVLVDRPGSGYSPRADGAPADLATQARTLAALIDHLRLEKPVVVGHSLGGALALRLALDFPDKVGGLALLAPLTHLPAEPKVADAFKGLTIANGVVRTAVAYTLATPMSIALGQKVLGQIFAPDPVPRDFRTKGGGLLTLRPAPFLGASADLQALPAAMPDQMARYADLRLPVGVLYGSGDAILDWRENGQALVRLIPGSTLEVIEGGHMLPVVYPQQCAQLIDTVAQRVAAETNA</sequence>
<evidence type="ECO:0000313" key="3">
    <source>
        <dbReference type="Proteomes" id="UP000298438"/>
    </source>
</evidence>
<proteinExistence type="predicted"/>